<name>F9U8L7_9GAMM</name>
<dbReference type="SUPFAM" id="SSF53850">
    <property type="entry name" value="Periplasmic binding protein-like II"/>
    <property type="match status" value="1"/>
</dbReference>
<dbReference type="Proteomes" id="UP000005459">
    <property type="component" value="Unassembled WGS sequence"/>
</dbReference>
<evidence type="ECO:0000313" key="3">
    <source>
        <dbReference type="EMBL" id="EGV19125.1"/>
    </source>
</evidence>
<dbReference type="PANTHER" id="PTHR30570">
    <property type="entry name" value="PERIPLASMIC PHOSPHATE BINDING COMPONENT OF PHOSPHATE ABC TRANSPORTER"/>
    <property type="match status" value="1"/>
</dbReference>
<dbReference type="EMBL" id="AFWV01000004">
    <property type="protein sequence ID" value="EGV19125.1"/>
    <property type="molecule type" value="Genomic_DNA"/>
</dbReference>
<evidence type="ECO:0000259" key="2">
    <source>
        <dbReference type="Pfam" id="PF12849"/>
    </source>
</evidence>
<keyword evidence="1" id="KW-0732">Signal</keyword>
<proteinExistence type="predicted"/>
<dbReference type="InterPro" id="IPR024370">
    <property type="entry name" value="PBP_domain"/>
</dbReference>
<dbReference type="eggNOG" id="COG0226">
    <property type="taxonomic scope" value="Bacteria"/>
</dbReference>
<accession>F9U8L7</accession>
<sequence length="80" mass="8931">MSVTALSLILSEQRPFRALSLDGVEPTPANIANGTYPLYKRFYFIVPRSPSNTVKAFIDYAHSPEGIAILVRTGHWIPQE</sequence>
<dbReference type="AlphaFoldDB" id="F9U8L7"/>
<evidence type="ECO:0000256" key="1">
    <source>
        <dbReference type="ARBA" id="ARBA00022729"/>
    </source>
</evidence>
<keyword evidence="4" id="KW-1185">Reference proteome</keyword>
<organism evidence="3 4">
    <name type="scientific">Thiocapsa marina 5811</name>
    <dbReference type="NCBI Taxonomy" id="768671"/>
    <lineage>
        <taxon>Bacteria</taxon>
        <taxon>Pseudomonadati</taxon>
        <taxon>Pseudomonadota</taxon>
        <taxon>Gammaproteobacteria</taxon>
        <taxon>Chromatiales</taxon>
        <taxon>Chromatiaceae</taxon>
        <taxon>Thiocapsa</taxon>
    </lineage>
</organism>
<dbReference type="InterPro" id="IPR050811">
    <property type="entry name" value="Phosphate_ABC_transporter"/>
</dbReference>
<dbReference type="STRING" id="768671.ThimaDRAFT_1269"/>
<reference evidence="3 4" key="1">
    <citation type="submission" date="2011-06" db="EMBL/GenBank/DDBJ databases">
        <title>The draft genome of Thiocapsa marina 5811.</title>
        <authorList>
            <consortium name="US DOE Joint Genome Institute (JGI-PGF)"/>
            <person name="Lucas S."/>
            <person name="Han J."/>
            <person name="Cheng J.-F."/>
            <person name="Goodwin L."/>
            <person name="Pitluck S."/>
            <person name="Peters L."/>
            <person name="Land M.L."/>
            <person name="Hauser L."/>
            <person name="Vogl K."/>
            <person name="Liu Z."/>
            <person name="Imhoff J."/>
            <person name="Thiel V."/>
            <person name="Frigaard N.-U."/>
            <person name="Bryant D."/>
            <person name="Woyke T.J."/>
        </authorList>
    </citation>
    <scope>NUCLEOTIDE SEQUENCE [LARGE SCALE GENOMIC DNA]</scope>
    <source>
        <strain evidence="3 4">5811</strain>
    </source>
</reference>
<dbReference type="Pfam" id="PF12849">
    <property type="entry name" value="PBP_like_2"/>
    <property type="match status" value="1"/>
</dbReference>
<dbReference type="PANTHER" id="PTHR30570:SF1">
    <property type="entry name" value="PHOSPHATE-BINDING PROTEIN PSTS"/>
    <property type="match status" value="1"/>
</dbReference>
<evidence type="ECO:0000313" key="4">
    <source>
        <dbReference type="Proteomes" id="UP000005459"/>
    </source>
</evidence>
<protein>
    <submittedName>
        <fullName evidence="3">Extracellular solute-binding protein</fullName>
    </submittedName>
</protein>
<dbReference type="Gene3D" id="3.40.190.10">
    <property type="entry name" value="Periplasmic binding protein-like II"/>
    <property type="match status" value="1"/>
</dbReference>
<dbReference type="OrthoDB" id="4008270at2"/>
<dbReference type="RefSeq" id="WP_007192146.1">
    <property type="nucleotide sequence ID" value="NZ_AFWV01000004.1"/>
</dbReference>
<gene>
    <name evidence="3" type="ORF">ThimaDRAFT_1269</name>
</gene>
<feature type="domain" description="PBP" evidence="2">
    <location>
        <begin position="10"/>
        <end position="65"/>
    </location>
</feature>